<dbReference type="Pfam" id="PF03401">
    <property type="entry name" value="TctC"/>
    <property type="match status" value="1"/>
</dbReference>
<keyword evidence="2" id="KW-0675">Receptor</keyword>
<protein>
    <submittedName>
        <fullName evidence="2">Tripartite-type tricarboxylate transporter receptor subunit TctC</fullName>
    </submittedName>
</protein>
<gene>
    <name evidence="2" type="ORF">J2W25_006653</name>
</gene>
<accession>A0AAW8E8C6</accession>
<proteinExistence type="inferred from homology"/>
<dbReference type="Proteomes" id="UP001244295">
    <property type="component" value="Unassembled WGS sequence"/>
</dbReference>
<evidence type="ECO:0000256" key="1">
    <source>
        <dbReference type="ARBA" id="ARBA00006987"/>
    </source>
</evidence>
<dbReference type="PANTHER" id="PTHR42928">
    <property type="entry name" value="TRICARBOXYLATE-BINDING PROTEIN"/>
    <property type="match status" value="1"/>
</dbReference>
<evidence type="ECO:0000313" key="3">
    <source>
        <dbReference type="Proteomes" id="UP001244295"/>
    </source>
</evidence>
<dbReference type="InterPro" id="IPR042100">
    <property type="entry name" value="Bug_dom1"/>
</dbReference>
<name>A0AAW8E8C6_9BURK</name>
<dbReference type="EMBL" id="JAUSRR010000017">
    <property type="protein sequence ID" value="MDP9927599.1"/>
    <property type="molecule type" value="Genomic_DNA"/>
</dbReference>
<comment type="similarity">
    <text evidence="1">Belongs to the UPF0065 (bug) family.</text>
</comment>
<dbReference type="Gene3D" id="3.40.190.150">
    <property type="entry name" value="Bordetella uptake gene, domain 1"/>
    <property type="match status" value="1"/>
</dbReference>
<dbReference type="AlphaFoldDB" id="A0AAW8E8C6"/>
<dbReference type="PIRSF" id="PIRSF017082">
    <property type="entry name" value="YflP"/>
    <property type="match status" value="1"/>
</dbReference>
<dbReference type="SUPFAM" id="SSF53850">
    <property type="entry name" value="Periplasmic binding protein-like II"/>
    <property type="match status" value="1"/>
</dbReference>
<comment type="caution">
    <text evidence="2">The sequence shown here is derived from an EMBL/GenBank/DDBJ whole genome shotgun (WGS) entry which is preliminary data.</text>
</comment>
<dbReference type="PANTHER" id="PTHR42928:SF5">
    <property type="entry name" value="BLR1237 PROTEIN"/>
    <property type="match status" value="1"/>
</dbReference>
<organism evidence="2 3">
    <name type="scientific">Variovorax boronicumulans</name>
    <dbReference type="NCBI Taxonomy" id="436515"/>
    <lineage>
        <taxon>Bacteria</taxon>
        <taxon>Pseudomonadati</taxon>
        <taxon>Pseudomonadota</taxon>
        <taxon>Betaproteobacteria</taxon>
        <taxon>Burkholderiales</taxon>
        <taxon>Comamonadaceae</taxon>
        <taxon>Variovorax</taxon>
    </lineage>
</organism>
<reference evidence="2" key="1">
    <citation type="submission" date="2023-07" db="EMBL/GenBank/DDBJ databases">
        <title>Sorghum-associated microbial communities from plants grown in Nebraska, USA.</title>
        <authorList>
            <person name="Schachtman D."/>
        </authorList>
    </citation>
    <scope>NUCLEOTIDE SEQUENCE</scope>
    <source>
        <strain evidence="2">DS2795</strain>
    </source>
</reference>
<dbReference type="InterPro" id="IPR005064">
    <property type="entry name" value="BUG"/>
</dbReference>
<dbReference type="Gene3D" id="3.40.190.10">
    <property type="entry name" value="Periplasmic binding protein-like II"/>
    <property type="match status" value="1"/>
</dbReference>
<dbReference type="PROSITE" id="PS51318">
    <property type="entry name" value="TAT"/>
    <property type="match status" value="1"/>
</dbReference>
<evidence type="ECO:0000313" key="2">
    <source>
        <dbReference type="EMBL" id="MDP9927599.1"/>
    </source>
</evidence>
<sequence length="355" mass="37561">MTDRPIDNKDTPFMIPRALPAFASSFNPARRRLAAVLAMAGLVAAIAAPTLARAQAAQAALDSPLRIVVGYAPGGATDRVARIVGDKLAAQLGVPVIVDNKPGAGGRLAAQQAKAAPANQNVLMLANPAVMMVAPLVFKDNGYDAERDFVPVSHVNAYDFALAVSPTLPVRELNHLLAWMRANPQQANVGVPATGSLPHFFGLMVGEKAKVQTQVIGYRGSAPLLNDLIGGQVPIAVDTEDVVLPQHTAGKLRILALSGEKRSPFAPTIPTFKEAGLDLAATGWNTFFAPASMPKEKVERLATTIHAVMQDPDTQRKFKDAGMTPVVSTQAQTAAMLKAYKAQWAPVVQKSGYQP</sequence>
<dbReference type="InterPro" id="IPR006311">
    <property type="entry name" value="TAT_signal"/>
</dbReference>